<accession>A0A6J4JWN4</accession>
<protein>
    <submittedName>
        <fullName evidence="1">Uncharacterized protein</fullName>
    </submittedName>
</protein>
<reference evidence="1" key="1">
    <citation type="submission" date="2020-02" db="EMBL/GenBank/DDBJ databases">
        <authorList>
            <person name="Meier V. D."/>
        </authorList>
    </citation>
    <scope>NUCLEOTIDE SEQUENCE</scope>
    <source>
        <strain evidence="1">AVDCRST_MAG56</strain>
    </source>
</reference>
<evidence type="ECO:0000313" key="1">
    <source>
        <dbReference type="EMBL" id="CAA9289334.1"/>
    </source>
</evidence>
<dbReference type="EMBL" id="CADCTQ010000373">
    <property type="protein sequence ID" value="CAA9289334.1"/>
    <property type="molecule type" value="Genomic_DNA"/>
</dbReference>
<feature type="non-terminal residue" evidence="1">
    <location>
        <position position="1"/>
    </location>
</feature>
<name>A0A6J4JWN4_9SPHI</name>
<feature type="non-terminal residue" evidence="1">
    <location>
        <position position="43"/>
    </location>
</feature>
<proteinExistence type="predicted"/>
<sequence length="43" mass="4837">WGKSEKRGVRRSYTYFALITGGVRTPPSRFSLLASGFFSLNKP</sequence>
<dbReference type="AlphaFoldDB" id="A0A6J4JWN4"/>
<gene>
    <name evidence="1" type="ORF">AVDCRST_MAG56-4434</name>
</gene>
<organism evidence="1">
    <name type="scientific">uncultured Cytophagales bacterium</name>
    <dbReference type="NCBI Taxonomy" id="158755"/>
    <lineage>
        <taxon>Bacteria</taxon>
        <taxon>Pseudomonadati</taxon>
        <taxon>Bacteroidota</taxon>
        <taxon>Sphingobacteriia</taxon>
        <taxon>Sphingobacteriales</taxon>
        <taxon>environmental samples</taxon>
    </lineage>
</organism>